<evidence type="ECO:0000313" key="9">
    <source>
        <dbReference type="EMBL" id="CAE2337150.1"/>
    </source>
</evidence>
<evidence type="ECO:0000256" key="8">
    <source>
        <dbReference type="PROSITE-ProRule" id="PRU00221"/>
    </source>
</evidence>
<dbReference type="PROSITE" id="PS50082">
    <property type="entry name" value="WD_REPEATS_2"/>
    <property type="match status" value="3"/>
</dbReference>
<feature type="repeat" description="WD" evidence="8">
    <location>
        <begin position="287"/>
        <end position="317"/>
    </location>
</feature>
<name>A0A7S4U866_9EUKA</name>
<dbReference type="GO" id="GO:0071541">
    <property type="term" value="C:eukaryotic translation initiation factor 3 complex, eIF3m"/>
    <property type="evidence" value="ECO:0007669"/>
    <property type="project" value="TreeGrafter"/>
</dbReference>
<keyword evidence="3 8" id="KW-0853">WD repeat</keyword>
<keyword evidence="2" id="KW-0396">Initiation factor</keyword>
<keyword evidence="1" id="KW-0963">Cytoplasm</keyword>
<dbReference type="InterPro" id="IPR036322">
    <property type="entry name" value="WD40_repeat_dom_sf"/>
</dbReference>
<evidence type="ECO:0000256" key="3">
    <source>
        <dbReference type="ARBA" id="ARBA00022574"/>
    </source>
</evidence>
<dbReference type="EMBL" id="HBKR01037785">
    <property type="protein sequence ID" value="CAE2337150.1"/>
    <property type="molecule type" value="Transcribed_RNA"/>
</dbReference>
<dbReference type="AlphaFoldDB" id="A0A7S4U866"/>
<dbReference type="GO" id="GO:0002183">
    <property type="term" value="P:cytoplasmic translational initiation"/>
    <property type="evidence" value="ECO:0007669"/>
    <property type="project" value="TreeGrafter"/>
</dbReference>
<organism evidence="9">
    <name type="scientific">Paramoeba aestuarina</name>
    <dbReference type="NCBI Taxonomy" id="180227"/>
    <lineage>
        <taxon>Eukaryota</taxon>
        <taxon>Amoebozoa</taxon>
        <taxon>Discosea</taxon>
        <taxon>Flabellinia</taxon>
        <taxon>Dactylopodida</taxon>
        <taxon>Paramoebidae</taxon>
        <taxon>Paramoeba</taxon>
    </lineage>
</organism>
<evidence type="ECO:0000256" key="6">
    <source>
        <dbReference type="ARBA" id="ARBA00038394"/>
    </source>
</evidence>
<keyword evidence="5" id="KW-0648">Protein biosynthesis</keyword>
<dbReference type="PROSITE" id="PS50294">
    <property type="entry name" value="WD_REPEATS_REGION"/>
    <property type="match status" value="3"/>
</dbReference>
<evidence type="ECO:0000256" key="1">
    <source>
        <dbReference type="ARBA" id="ARBA00022490"/>
    </source>
</evidence>
<dbReference type="InterPro" id="IPR015943">
    <property type="entry name" value="WD40/YVTN_repeat-like_dom_sf"/>
</dbReference>
<comment type="similarity">
    <text evidence="6">Belongs to the WD repeat STRAP family.</text>
</comment>
<reference evidence="9" key="1">
    <citation type="submission" date="2021-01" db="EMBL/GenBank/DDBJ databases">
        <authorList>
            <person name="Corre E."/>
            <person name="Pelletier E."/>
            <person name="Niang G."/>
            <person name="Scheremetjew M."/>
            <person name="Finn R."/>
            <person name="Kale V."/>
            <person name="Holt S."/>
            <person name="Cochrane G."/>
            <person name="Meng A."/>
            <person name="Brown T."/>
            <person name="Cohen L."/>
        </authorList>
    </citation>
    <scope>NUCLEOTIDE SEQUENCE</scope>
    <source>
        <strain evidence="9">SoJaBio B1-5/56/2</strain>
    </source>
</reference>
<accession>A0A7S4U866</accession>
<protein>
    <recommendedName>
        <fullName evidence="7">Serine-threonine kinase receptor-associated protein</fullName>
    </recommendedName>
</protein>
<dbReference type="InterPro" id="IPR019775">
    <property type="entry name" value="WD40_repeat_CS"/>
</dbReference>
<proteinExistence type="inferred from homology"/>
<dbReference type="PROSITE" id="PS00678">
    <property type="entry name" value="WD_REPEATS_1"/>
    <property type="match status" value="1"/>
</dbReference>
<dbReference type="GO" id="GO:0003743">
    <property type="term" value="F:translation initiation factor activity"/>
    <property type="evidence" value="ECO:0007669"/>
    <property type="project" value="UniProtKB-KW"/>
</dbReference>
<sequence length="344" mass="38274">MKVVVLKGHGRGITQLKFNREGDLLFSVSKSKEINLWRASDGERLGTYHGHNGAVYAVDINRKSTRMITAGADNKAKVWDIEEGVELYSINLQTPGRAIEFAQGDKKFMVATDSVMGFFANILIFPFSEETSGLSNAPLATISLSPSRVKVLDLAWGPLNKNIFASTDNGKVLVYDSESLEKVHEICDNARDSEVKRLTTSKDRMCILTACTDKTARLYDTRTFKQIKLYETGRPCNSADIYPTPELDHILLAGGQGADQVTTTRVDPAQFASRVHHKIFQEELATIPGHFGPVNDVRYNPNGRSFATGGEDGYVRLNILDDEYFKGLNNEVYFAKLNNRVALR</sequence>
<feature type="repeat" description="WD" evidence="8">
    <location>
        <begin position="48"/>
        <end position="89"/>
    </location>
</feature>
<evidence type="ECO:0000256" key="2">
    <source>
        <dbReference type="ARBA" id="ARBA00022540"/>
    </source>
</evidence>
<dbReference type="SMART" id="SM00320">
    <property type="entry name" value="WD40"/>
    <property type="match status" value="5"/>
</dbReference>
<dbReference type="GO" id="GO:0003723">
    <property type="term" value="F:RNA binding"/>
    <property type="evidence" value="ECO:0007669"/>
    <property type="project" value="TreeGrafter"/>
</dbReference>
<evidence type="ECO:0000256" key="5">
    <source>
        <dbReference type="ARBA" id="ARBA00022917"/>
    </source>
</evidence>
<dbReference type="SUPFAM" id="SSF50978">
    <property type="entry name" value="WD40 repeat-like"/>
    <property type="match status" value="1"/>
</dbReference>
<dbReference type="Pfam" id="PF24805">
    <property type="entry name" value="EIF3I"/>
    <property type="match status" value="1"/>
</dbReference>
<evidence type="ECO:0000256" key="4">
    <source>
        <dbReference type="ARBA" id="ARBA00022737"/>
    </source>
</evidence>
<gene>
    <name evidence="9" type="ORF">NAES01612_LOCUS24654</name>
</gene>
<dbReference type="Gene3D" id="2.130.10.10">
    <property type="entry name" value="YVTN repeat-like/Quinoprotein amine dehydrogenase"/>
    <property type="match status" value="1"/>
</dbReference>
<dbReference type="PANTHER" id="PTHR19877">
    <property type="entry name" value="EUKARYOTIC TRANSLATION INITIATION FACTOR 3 SUBUNIT I"/>
    <property type="match status" value="1"/>
</dbReference>
<dbReference type="InterPro" id="IPR001680">
    <property type="entry name" value="WD40_rpt"/>
</dbReference>
<feature type="repeat" description="WD" evidence="8">
    <location>
        <begin position="6"/>
        <end position="47"/>
    </location>
</feature>
<keyword evidence="4" id="KW-0677">Repeat</keyword>
<dbReference type="InterPro" id="IPR027525">
    <property type="entry name" value="eIF3i"/>
</dbReference>
<dbReference type="PANTHER" id="PTHR19877:SF1">
    <property type="entry name" value="EUKARYOTIC TRANSLATION INITIATION FACTOR 3 SUBUNIT I"/>
    <property type="match status" value="1"/>
</dbReference>
<evidence type="ECO:0000256" key="7">
    <source>
        <dbReference type="ARBA" id="ARBA00040390"/>
    </source>
</evidence>